<dbReference type="RefSeq" id="WP_136372651.1">
    <property type="nucleotide sequence ID" value="NZ_SSOB01000041.1"/>
</dbReference>
<reference evidence="1 2" key="1">
    <citation type="submission" date="2019-04" db="EMBL/GenBank/DDBJ databases">
        <title>Cohnella sp. nov. isolated from preserved vegetables.</title>
        <authorList>
            <person name="Lin S.-Y."/>
            <person name="Hung M.-H."/>
            <person name="Young C.-C."/>
        </authorList>
    </citation>
    <scope>NUCLEOTIDE SEQUENCE [LARGE SCALE GENOMIC DNA]</scope>
    <source>
        <strain evidence="1 2">CC-MHH1044</strain>
    </source>
</reference>
<evidence type="ECO:0000313" key="2">
    <source>
        <dbReference type="Proteomes" id="UP000310636"/>
    </source>
</evidence>
<name>A0A4S4BIF6_9BACL</name>
<dbReference type="AlphaFoldDB" id="A0A4S4BIF6"/>
<evidence type="ECO:0000313" key="1">
    <source>
        <dbReference type="EMBL" id="THF74396.1"/>
    </source>
</evidence>
<dbReference type="EMBL" id="SSOB01000041">
    <property type="protein sequence ID" value="THF74396.1"/>
    <property type="molecule type" value="Genomic_DNA"/>
</dbReference>
<gene>
    <name evidence="1" type="ORF">E6C55_25480</name>
</gene>
<dbReference type="OrthoDB" id="2621365at2"/>
<comment type="caution">
    <text evidence="1">The sequence shown here is derived from an EMBL/GenBank/DDBJ whole genome shotgun (WGS) entry which is preliminary data.</text>
</comment>
<accession>A0A4S4BIF6</accession>
<organism evidence="1 2">
    <name type="scientific">Cohnella fermenti</name>
    <dbReference type="NCBI Taxonomy" id="2565925"/>
    <lineage>
        <taxon>Bacteria</taxon>
        <taxon>Bacillati</taxon>
        <taxon>Bacillota</taxon>
        <taxon>Bacilli</taxon>
        <taxon>Bacillales</taxon>
        <taxon>Paenibacillaceae</taxon>
        <taxon>Cohnella</taxon>
    </lineage>
</organism>
<proteinExistence type="predicted"/>
<dbReference type="Proteomes" id="UP000310636">
    <property type="component" value="Unassembled WGS sequence"/>
</dbReference>
<protein>
    <submittedName>
        <fullName evidence="1">Uncharacterized protein</fullName>
    </submittedName>
</protein>
<keyword evidence="2" id="KW-1185">Reference proteome</keyword>
<sequence length="113" mass="13099">MEGIPAWLQAAFSKRIDTIGQYIHMNPRHQSAWGQAAEMLDKFLSTLAKEQHQAFGEWEDKIGLQEVKEKEEMYLRGFLDGFQVYACLHELMDEMAVKDRQYERPPASDSSMS</sequence>